<dbReference type="RefSeq" id="XP_024710749.1">
    <property type="nucleotide sequence ID" value="XM_024848382.1"/>
</dbReference>
<dbReference type="PANTHER" id="PTHR35391:SF5">
    <property type="entry name" value="DUF6590 DOMAIN-CONTAINING PROTEIN"/>
    <property type="match status" value="1"/>
</dbReference>
<comment type="caution">
    <text evidence="3">The sequence shown here is derived from an EMBL/GenBank/DDBJ whole genome shotgun (WGS) entry which is preliminary data.</text>
</comment>
<dbReference type="AlphaFoldDB" id="A0A2I2GRE2"/>
<feature type="domain" description="C2H2-type" evidence="2">
    <location>
        <begin position="365"/>
        <end position="390"/>
    </location>
</feature>
<dbReference type="InterPro" id="IPR011990">
    <property type="entry name" value="TPR-like_helical_dom_sf"/>
</dbReference>
<keyword evidence="4" id="KW-1185">Reference proteome</keyword>
<organism evidence="3 4">
    <name type="scientific">Aspergillus steynii IBT 23096</name>
    <dbReference type="NCBI Taxonomy" id="1392250"/>
    <lineage>
        <taxon>Eukaryota</taxon>
        <taxon>Fungi</taxon>
        <taxon>Dikarya</taxon>
        <taxon>Ascomycota</taxon>
        <taxon>Pezizomycotina</taxon>
        <taxon>Eurotiomycetes</taxon>
        <taxon>Eurotiomycetidae</taxon>
        <taxon>Eurotiales</taxon>
        <taxon>Aspergillaceae</taxon>
        <taxon>Aspergillus</taxon>
        <taxon>Aspergillus subgen. Circumdati</taxon>
    </lineage>
</organism>
<dbReference type="Proteomes" id="UP000234275">
    <property type="component" value="Unassembled WGS sequence"/>
</dbReference>
<dbReference type="PANTHER" id="PTHR35391">
    <property type="entry name" value="C2H2-TYPE DOMAIN-CONTAINING PROTEIN-RELATED"/>
    <property type="match status" value="1"/>
</dbReference>
<accession>A0A2I2GRE2</accession>
<dbReference type="VEuPathDB" id="FungiDB:P170DRAFT_432984"/>
<dbReference type="SMART" id="SM00355">
    <property type="entry name" value="ZnF_C2H2"/>
    <property type="match status" value="3"/>
</dbReference>
<feature type="domain" description="C2H2-type" evidence="2">
    <location>
        <begin position="415"/>
        <end position="444"/>
    </location>
</feature>
<sequence>MDTDYQIESAARQCIQRFRQCLEVPALQESEWVENRLAQMNLWVSKTGACAPGRASLDSRLAAMPETRDVIANSLRLLAIVIDKYRTLNQPHDTPPSHHREEDPASSQDEDQTPELSPTINDSSSDDVSPDEYGSDDSISDESVSDESSSDDQPEDDYDTNDPPKELLQQSMYDIKMMQNQLFEIAASIRRPGDRSQLLKADLWFKATELQELEDHLVGILLVRLKRCFQEEHSRLNEVQLRLVRCNLKRRNRFLHAQRQGPSSRPYRFINSAAVSMPEDSTAPIDLDYPRPPRLDGNGHDFQCPYCCEKLPAIMADDDRWREHIADDLAPYTCIVAGCDQPDVLFTLEEDWREHVLKDHSSVTWTCFPCGNGARFGDKNTFVQHTKSCHAASISPDQIPVLTELSKKATPPEIKRCPLCNWPEEEGVTVDLDVLLKHIARDIHAFSLHALTWANDKDQGSLDKKASTVLSQGQLKKVEPFPDTLTSMASLASTYRDQGECEEAEQLPKQGMKISENRPDALPSMISLRRTCVARGQREKAAQRQARMMTMLKVKHPHVR</sequence>
<evidence type="ECO:0000256" key="1">
    <source>
        <dbReference type="SAM" id="MobiDB-lite"/>
    </source>
</evidence>
<evidence type="ECO:0000313" key="3">
    <source>
        <dbReference type="EMBL" id="PLB55447.1"/>
    </source>
</evidence>
<feature type="compositionally biased region" description="Polar residues" evidence="1">
    <location>
        <begin position="114"/>
        <end position="123"/>
    </location>
</feature>
<reference evidence="3 4" key="1">
    <citation type="submission" date="2016-12" db="EMBL/GenBank/DDBJ databases">
        <title>The genomes of Aspergillus section Nigri reveals drivers in fungal speciation.</title>
        <authorList>
            <consortium name="DOE Joint Genome Institute"/>
            <person name="Vesth T.C."/>
            <person name="Nybo J."/>
            <person name="Theobald S."/>
            <person name="Brandl J."/>
            <person name="Frisvad J.C."/>
            <person name="Nielsen K.F."/>
            <person name="Lyhne E.K."/>
            <person name="Kogle M.E."/>
            <person name="Kuo A."/>
            <person name="Riley R."/>
            <person name="Clum A."/>
            <person name="Nolan M."/>
            <person name="Lipzen A."/>
            <person name="Salamov A."/>
            <person name="Henrissat B."/>
            <person name="Wiebenga A."/>
            <person name="De Vries R.P."/>
            <person name="Grigoriev I.V."/>
            <person name="Mortensen U.H."/>
            <person name="Andersen M.R."/>
            <person name="Baker S.E."/>
        </authorList>
    </citation>
    <scope>NUCLEOTIDE SEQUENCE [LARGE SCALE GENOMIC DNA]</scope>
    <source>
        <strain evidence="3 4">IBT 23096</strain>
    </source>
</reference>
<feature type="compositionally biased region" description="Acidic residues" evidence="1">
    <location>
        <begin position="124"/>
        <end position="160"/>
    </location>
</feature>
<gene>
    <name evidence="3" type="ORF">P170DRAFT_432984</name>
</gene>
<dbReference type="STRING" id="1392250.A0A2I2GRE2"/>
<dbReference type="OrthoDB" id="5365701at2759"/>
<protein>
    <recommendedName>
        <fullName evidence="2">C2H2-type domain-containing protein</fullName>
    </recommendedName>
</protein>
<dbReference type="EMBL" id="MSFO01000001">
    <property type="protein sequence ID" value="PLB55447.1"/>
    <property type="molecule type" value="Genomic_DNA"/>
</dbReference>
<feature type="region of interest" description="Disordered" evidence="1">
    <location>
        <begin position="88"/>
        <end position="165"/>
    </location>
</feature>
<dbReference type="InterPro" id="IPR013087">
    <property type="entry name" value="Znf_C2H2_type"/>
</dbReference>
<evidence type="ECO:0000259" key="2">
    <source>
        <dbReference type="SMART" id="SM00355"/>
    </source>
</evidence>
<evidence type="ECO:0000313" key="4">
    <source>
        <dbReference type="Proteomes" id="UP000234275"/>
    </source>
</evidence>
<dbReference type="GeneID" id="36556081"/>
<name>A0A2I2GRE2_9EURO</name>
<feature type="domain" description="C2H2-type" evidence="2">
    <location>
        <begin position="332"/>
        <end position="360"/>
    </location>
</feature>
<proteinExistence type="predicted"/>
<dbReference type="Gene3D" id="1.25.40.10">
    <property type="entry name" value="Tetratricopeptide repeat domain"/>
    <property type="match status" value="1"/>
</dbReference>